<dbReference type="EMBL" id="SFCI01000582">
    <property type="protein sequence ID" value="TFY78974.1"/>
    <property type="molecule type" value="Genomic_DNA"/>
</dbReference>
<evidence type="ECO:0000256" key="6">
    <source>
        <dbReference type="ARBA" id="ARBA00022583"/>
    </source>
</evidence>
<keyword evidence="7" id="KW-0677">Repeat</keyword>
<dbReference type="PROSITE" id="PS50222">
    <property type="entry name" value="EF_HAND_2"/>
    <property type="match status" value="1"/>
</dbReference>
<dbReference type="AlphaFoldDB" id="A0A4Y9ZXP5"/>
<proteinExistence type="inferred from homology"/>
<dbReference type="InterPro" id="IPR011992">
    <property type="entry name" value="EF-hand-dom_pair"/>
</dbReference>
<dbReference type="CDD" id="cd00052">
    <property type="entry name" value="EH"/>
    <property type="match status" value="1"/>
</dbReference>
<comment type="caution">
    <text evidence="15">The sequence shown here is derived from an EMBL/GenBank/DDBJ whole genome shotgun (WGS) entry which is preliminary data.</text>
</comment>
<dbReference type="InterPro" id="IPR002048">
    <property type="entry name" value="EF_hand_dom"/>
</dbReference>
<accession>A0A4Y9ZXP5</accession>
<keyword evidence="10" id="KW-0472">Membrane</keyword>
<protein>
    <recommendedName>
        <fullName evidence="17">Actin cytoskeleton-regulatory complex protein PAN1</fullName>
    </recommendedName>
</protein>
<dbReference type="OrthoDB" id="1716625at2759"/>
<dbReference type="PROSITE" id="PS50031">
    <property type="entry name" value="EH"/>
    <property type="match status" value="1"/>
</dbReference>
<dbReference type="Gene3D" id="1.10.238.10">
    <property type="entry name" value="EF-hand"/>
    <property type="match status" value="1"/>
</dbReference>
<dbReference type="Proteomes" id="UP000298061">
    <property type="component" value="Unassembled WGS sequence"/>
</dbReference>
<dbReference type="GO" id="GO:0005768">
    <property type="term" value="C:endosome"/>
    <property type="evidence" value="ECO:0007669"/>
    <property type="project" value="UniProtKB-SubCell"/>
</dbReference>
<dbReference type="SMART" id="SM00054">
    <property type="entry name" value="EFh"/>
    <property type="match status" value="2"/>
</dbReference>
<dbReference type="GO" id="GO:0016197">
    <property type="term" value="P:endosomal transport"/>
    <property type="evidence" value="ECO:0007669"/>
    <property type="project" value="TreeGrafter"/>
</dbReference>
<comment type="subcellular location">
    <subcellularLocation>
        <location evidence="3">Cell membrane</location>
        <topology evidence="3">Peripheral membrane protein</topology>
        <orientation evidence="3">Cytoplasmic side</orientation>
    </subcellularLocation>
    <subcellularLocation>
        <location evidence="2">Cytoplasm</location>
        <location evidence="2">Cytoskeleton</location>
        <location evidence="2">Actin patch</location>
    </subcellularLocation>
    <subcellularLocation>
        <location evidence="1">Endosome membrane</location>
        <topology evidence="1">Peripheral membrane protein</topology>
        <orientation evidence="1">Cytoplasmic side</orientation>
    </subcellularLocation>
</comment>
<feature type="region of interest" description="Disordered" evidence="12">
    <location>
        <begin position="1"/>
        <end position="152"/>
    </location>
</feature>
<feature type="compositionally biased region" description="Pro residues" evidence="12">
    <location>
        <begin position="85"/>
        <end position="110"/>
    </location>
</feature>
<evidence type="ECO:0000259" key="13">
    <source>
        <dbReference type="PROSITE" id="PS50031"/>
    </source>
</evidence>
<evidence type="ECO:0000313" key="15">
    <source>
        <dbReference type="EMBL" id="TFY78974.1"/>
    </source>
</evidence>
<dbReference type="GO" id="GO:0030479">
    <property type="term" value="C:actin cortical patch"/>
    <property type="evidence" value="ECO:0007669"/>
    <property type="project" value="UniProtKB-SubCell"/>
</dbReference>
<dbReference type="SUPFAM" id="SSF47473">
    <property type="entry name" value="EF-hand"/>
    <property type="match status" value="1"/>
</dbReference>
<dbReference type="PANTHER" id="PTHR11216">
    <property type="entry name" value="EH DOMAIN"/>
    <property type="match status" value="1"/>
</dbReference>
<evidence type="ECO:0000313" key="16">
    <source>
        <dbReference type="Proteomes" id="UP000298061"/>
    </source>
</evidence>
<keyword evidence="8" id="KW-0967">Endosome</keyword>
<feature type="compositionally biased region" description="Low complexity" evidence="12">
    <location>
        <begin position="40"/>
        <end position="59"/>
    </location>
</feature>
<dbReference type="InterPro" id="IPR000261">
    <property type="entry name" value="EH_dom"/>
</dbReference>
<dbReference type="SMART" id="SM00027">
    <property type="entry name" value="EH"/>
    <property type="match status" value="1"/>
</dbReference>
<organism evidence="15 16">
    <name type="scientific">Hericium alpestre</name>
    <dbReference type="NCBI Taxonomy" id="135208"/>
    <lineage>
        <taxon>Eukaryota</taxon>
        <taxon>Fungi</taxon>
        <taxon>Dikarya</taxon>
        <taxon>Basidiomycota</taxon>
        <taxon>Agaricomycotina</taxon>
        <taxon>Agaricomycetes</taxon>
        <taxon>Russulales</taxon>
        <taxon>Hericiaceae</taxon>
        <taxon>Hericium</taxon>
    </lineage>
</organism>
<evidence type="ECO:0000256" key="4">
    <source>
        <dbReference type="ARBA" id="ARBA00009351"/>
    </source>
</evidence>
<evidence type="ECO:0000256" key="1">
    <source>
        <dbReference type="ARBA" id="ARBA00004125"/>
    </source>
</evidence>
<evidence type="ECO:0000256" key="9">
    <source>
        <dbReference type="ARBA" id="ARBA00023054"/>
    </source>
</evidence>
<reference evidence="15 16" key="1">
    <citation type="submission" date="2019-02" db="EMBL/GenBank/DDBJ databases">
        <title>Genome sequencing of the rare red list fungi Hericium alpestre (H. flagellum).</title>
        <authorList>
            <person name="Buettner E."/>
            <person name="Kellner H."/>
        </authorList>
    </citation>
    <scope>NUCLEOTIDE SEQUENCE [LARGE SCALE GENOMIC DNA]</scope>
    <source>
        <strain evidence="15 16">DSM 108284</strain>
    </source>
</reference>
<keyword evidence="11" id="KW-0206">Cytoskeleton</keyword>
<evidence type="ECO:0000256" key="5">
    <source>
        <dbReference type="ARBA" id="ARBA00022490"/>
    </source>
</evidence>
<feature type="domain" description="EH" evidence="13">
    <location>
        <begin position="223"/>
        <end position="312"/>
    </location>
</feature>
<evidence type="ECO:0000259" key="14">
    <source>
        <dbReference type="PROSITE" id="PS50222"/>
    </source>
</evidence>
<dbReference type="STRING" id="135208.A0A4Y9ZXP5"/>
<evidence type="ECO:0000256" key="10">
    <source>
        <dbReference type="ARBA" id="ARBA00023136"/>
    </source>
</evidence>
<name>A0A4Y9ZXP5_9AGAM</name>
<keyword evidence="16" id="KW-1185">Reference proteome</keyword>
<dbReference type="GO" id="GO:0006897">
    <property type="term" value="P:endocytosis"/>
    <property type="evidence" value="ECO:0007669"/>
    <property type="project" value="TreeGrafter"/>
</dbReference>
<keyword evidence="5" id="KW-0963">Cytoplasm</keyword>
<dbReference type="Pfam" id="PF12763">
    <property type="entry name" value="EH"/>
    <property type="match status" value="1"/>
</dbReference>
<sequence length="529" mass="58955">MAQWGQDQPGYQYPMQTGFAPQNASFQQLPPGGFAPQPTGFPGQQRPSGFQQPQQTGYPGTPGGIMPQQMGFSGGLGFNQQQQRPPMPPIPPMPSQFQQQPPPPPPPPPQQSGFLGVGQQPSRFLSPSPGGLLPQQTGFPGTGGMQPLVPQATGFMDPRLTMMSNTFLPANPSAPYNPAGAPQLMQPQLQLGGLSLQQSFQQHNQEVKGTSAPRVPWTLSKAEKKSYDQIFRAWDASGSGFIDGKTAIEVFGQSGLDRNDLARVWTLADGDNRGKLNMAEFHVAMALIYRKLNGNDIPDELPPELKPPSHKDLDNSVDFVKGLLKNDVRARSPSALDVPISRLKERSFNSTGAPGAGGRQDATVYKHLDAEPPGGYYTPPSRHVDRAAVMTDRERASPTGDLSDMKRQLENTAKMLDRTAADSAHRTAEDEALEREMEDLRYRVKRVQEDLDYVNRPSGPRGVRADEERRRLERELLSLLHERVPEVERRIEEREKKREREKREWERERDRRNDRFGRFDDNDRDAIGT</sequence>
<evidence type="ECO:0000256" key="7">
    <source>
        <dbReference type="ARBA" id="ARBA00022737"/>
    </source>
</evidence>
<evidence type="ECO:0000256" key="12">
    <source>
        <dbReference type="SAM" id="MobiDB-lite"/>
    </source>
</evidence>
<keyword evidence="6" id="KW-0254">Endocytosis</keyword>
<evidence type="ECO:0000256" key="11">
    <source>
        <dbReference type="ARBA" id="ARBA00023212"/>
    </source>
</evidence>
<evidence type="ECO:0000256" key="3">
    <source>
        <dbReference type="ARBA" id="ARBA00004413"/>
    </source>
</evidence>
<feature type="compositionally biased region" description="Polar residues" evidence="12">
    <location>
        <begin position="19"/>
        <end position="28"/>
    </location>
</feature>
<feature type="region of interest" description="Disordered" evidence="12">
    <location>
        <begin position="488"/>
        <end position="529"/>
    </location>
</feature>
<dbReference type="PANTHER" id="PTHR11216:SF173">
    <property type="entry name" value="ACTIN CYTOSKELETON-REGULATORY COMPLEX PROTEIN PAN1"/>
    <property type="match status" value="1"/>
</dbReference>
<keyword evidence="9" id="KW-0175">Coiled coil</keyword>
<dbReference type="GO" id="GO:0005509">
    <property type="term" value="F:calcium ion binding"/>
    <property type="evidence" value="ECO:0007669"/>
    <property type="project" value="InterPro"/>
</dbReference>
<evidence type="ECO:0000256" key="2">
    <source>
        <dbReference type="ARBA" id="ARBA00004134"/>
    </source>
</evidence>
<evidence type="ECO:0008006" key="17">
    <source>
        <dbReference type="Google" id="ProtNLM"/>
    </source>
</evidence>
<dbReference type="GO" id="GO:0005886">
    <property type="term" value="C:plasma membrane"/>
    <property type="evidence" value="ECO:0007669"/>
    <property type="project" value="TreeGrafter"/>
</dbReference>
<gene>
    <name evidence="15" type="ORF">EWM64_g5039</name>
</gene>
<comment type="similarity">
    <text evidence="4">Belongs to the PAN1 family.</text>
</comment>
<feature type="domain" description="EF-hand" evidence="14">
    <location>
        <begin position="256"/>
        <end position="291"/>
    </location>
</feature>
<evidence type="ECO:0000256" key="8">
    <source>
        <dbReference type="ARBA" id="ARBA00022753"/>
    </source>
</evidence>